<dbReference type="Gene3D" id="1.10.540.10">
    <property type="entry name" value="Acyl-CoA dehydrogenase/oxidase, N-terminal domain"/>
    <property type="match status" value="1"/>
</dbReference>
<dbReference type="SUPFAM" id="SSF47203">
    <property type="entry name" value="Acyl-CoA dehydrogenase C-terminal domain-like"/>
    <property type="match status" value="1"/>
</dbReference>
<reference evidence="11 12" key="1">
    <citation type="submission" date="2017-07" db="EMBL/GenBank/DDBJ databases">
        <title>Draft sequence of Rhodococcus enclensis 23b-28.</title>
        <authorList>
            <person name="Besaury L."/>
            <person name="Sancelme M."/>
            <person name="Amato P."/>
            <person name="Lallement A."/>
            <person name="Delort A.-M."/>
        </authorList>
    </citation>
    <scope>NUCLEOTIDE SEQUENCE [LARGE SCALE GENOMIC DNA]</scope>
    <source>
        <strain evidence="11 12">23b-28</strain>
    </source>
</reference>
<dbReference type="InterPro" id="IPR050741">
    <property type="entry name" value="Acyl-CoA_dehydrogenase"/>
</dbReference>
<dbReference type="PANTHER" id="PTHR48083:SF1">
    <property type="entry name" value="DEHYDROGENASE, PUTATIVE (AFU_ORTHOLOGUE AFUA_7G06510)-RELATED"/>
    <property type="match status" value="1"/>
</dbReference>
<dbReference type="Proteomes" id="UP000230886">
    <property type="component" value="Unassembled WGS sequence"/>
</dbReference>
<dbReference type="GO" id="GO:0050660">
    <property type="term" value="F:flavin adenine dinucleotide binding"/>
    <property type="evidence" value="ECO:0007669"/>
    <property type="project" value="InterPro"/>
</dbReference>
<dbReference type="SUPFAM" id="SSF56645">
    <property type="entry name" value="Acyl-CoA dehydrogenase NM domain-like"/>
    <property type="match status" value="1"/>
</dbReference>
<dbReference type="Gene3D" id="2.40.110.10">
    <property type="entry name" value="Butyryl-CoA Dehydrogenase, subunit A, domain 2"/>
    <property type="match status" value="1"/>
</dbReference>
<dbReference type="PIRSF" id="PIRSF016578">
    <property type="entry name" value="HsaA"/>
    <property type="match status" value="1"/>
</dbReference>
<evidence type="ECO:0000259" key="9">
    <source>
        <dbReference type="Pfam" id="PF02770"/>
    </source>
</evidence>
<dbReference type="EMBL" id="NOVD01000013">
    <property type="protein sequence ID" value="PCK25827.1"/>
    <property type="molecule type" value="Genomic_DNA"/>
</dbReference>
<dbReference type="FunFam" id="2.40.110.10:FF:000002">
    <property type="entry name" value="Acyl-CoA dehydrogenase fadE12"/>
    <property type="match status" value="1"/>
</dbReference>
<keyword evidence="4 7" id="KW-0274">FAD</keyword>
<protein>
    <submittedName>
        <fullName evidence="11">Acyl-CoA dehydrogenase</fullName>
    </submittedName>
</protein>
<evidence type="ECO:0000259" key="10">
    <source>
        <dbReference type="Pfam" id="PF02771"/>
    </source>
</evidence>
<evidence type="ECO:0000259" key="8">
    <source>
        <dbReference type="Pfam" id="PF00441"/>
    </source>
</evidence>
<evidence type="ECO:0000256" key="4">
    <source>
        <dbReference type="ARBA" id="ARBA00022827"/>
    </source>
</evidence>
<dbReference type="PANTHER" id="PTHR48083">
    <property type="entry name" value="MEDIUM-CHAIN SPECIFIC ACYL-COA DEHYDROGENASE, MITOCHONDRIAL-RELATED"/>
    <property type="match status" value="1"/>
</dbReference>
<comment type="caution">
    <text evidence="11">The sequence shown here is derived from an EMBL/GenBank/DDBJ whole genome shotgun (WGS) entry which is preliminary data.</text>
</comment>
<evidence type="ECO:0000313" key="12">
    <source>
        <dbReference type="Proteomes" id="UP000230886"/>
    </source>
</evidence>
<dbReference type="GO" id="GO:0005737">
    <property type="term" value="C:cytoplasm"/>
    <property type="evidence" value="ECO:0007669"/>
    <property type="project" value="TreeGrafter"/>
</dbReference>
<comment type="cofactor">
    <cofactor evidence="1 7">
        <name>FAD</name>
        <dbReference type="ChEBI" id="CHEBI:57692"/>
    </cofactor>
</comment>
<dbReference type="InterPro" id="IPR009100">
    <property type="entry name" value="AcylCoA_DH/oxidase_NM_dom_sf"/>
</dbReference>
<evidence type="ECO:0000256" key="3">
    <source>
        <dbReference type="ARBA" id="ARBA00022630"/>
    </source>
</evidence>
<comment type="catalytic activity">
    <reaction evidence="6">
        <text>a 2,3-saturated acyl-CoA + A = a 2,3-dehydroacyl-CoA + AH2</text>
        <dbReference type="Rhea" id="RHEA:48608"/>
        <dbReference type="ChEBI" id="CHEBI:13193"/>
        <dbReference type="ChEBI" id="CHEBI:17499"/>
        <dbReference type="ChEBI" id="CHEBI:60015"/>
        <dbReference type="ChEBI" id="CHEBI:65111"/>
    </reaction>
</comment>
<evidence type="ECO:0000256" key="5">
    <source>
        <dbReference type="ARBA" id="ARBA00023002"/>
    </source>
</evidence>
<dbReference type="AlphaFoldDB" id="A0A2A5J9C3"/>
<evidence type="ECO:0000313" key="11">
    <source>
        <dbReference type="EMBL" id="PCK25827.1"/>
    </source>
</evidence>
<dbReference type="Gene3D" id="1.20.140.10">
    <property type="entry name" value="Butyryl-CoA Dehydrogenase, subunit A, domain 3"/>
    <property type="match status" value="1"/>
</dbReference>
<sequence>MEGTTVAQIGTQVEPSLSLLPTEEERALRESVFRIASEYGPKYFKAVSDEGRAPEELWRALGDNGFLGVHLPEEYGGGGRGLQELVAVLEETAAAGCPLLKLLVSPGIIGTILARHGTHEQKERWLRGISSGDLKFSFGLTEPNAGSNSHNISTVAKREGDKYVVNGQKYYISGVDDCNELLLVTRTGRDEKGRGKLSLLMVDPKTPGLTMQPIETALVEPEKQFTLYFDNVEVDADRLIGEEGNGLRAAFDGLNPERILSAAVSTGIARYALGKAAEYARTRKVWNTPIGAHQAIAHPLAEGKIKLEQARLLNQKAAAMYDAGLEAGETSNMAKLASAEAGVFCLDRAIQTHGGNGYSLEYDLAQFWFLTRLQLTAPVSREMVLNFVSEHTLKLPRSY</sequence>
<dbReference type="Pfam" id="PF02771">
    <property type="entry name" value="Acyl-CoA_dh_N"/>
    <property type="match status" value="1"/>
</dbReference>
<evidence type="ECO:0000256" key="1">
    <source>
        <dbReference type="ARBA" id="ARBA00001974"/>
    </source>
</evidence>
<dbReference type="GO" id="GO:0003995">
    <property type="term" value="F:acyl-CoA dehydrogenase activity"/>
    <property type="evidence" value="ECO:0007669"/>
    <property type="project" value="TreeGrafter"/>
</dbReference>
<evidence type="ECO:0000256" key="6">
    <source>
        <dbReference type="ARBA" id="ARBA00052546"/>
    </source>
</evidence>
<evidence type="ECO:0000256" key="2">
    <source>
        <dbReference type="ARBA" id="ARBA00009347"/>
    </source>
</evidence>
<dbReference type="InterPro" id="IPR006091">
    <property type="entry name" value="Acyl-CoA_Oxase/DH_mid-dom"/>
</dbReference>
<proteinExistence type="inferred from homology"/>
<feature type="domain" description="Acyl-CoA dehydrogenase/oxidase N-terminal" evidence="10">
    <location>
        <begin position="22"/>
        <end position="133"/>
    </location>
</feature>
<name>A0A2A5J9C3_RHOSG</name>
<comment type="similarity">
    <text evidence="2 7">Belongs to the acyl-CoA dehydrogenase family.</text>
</comment>
<feature type="domain" description="Acyl-CoA dehydrogenase/oxidase C-terminal" evidence="8">
    <location>
        <begin position="244"/>
        <end position="373"/>
    </location>
</feature>
<dbReference type="InterPro" id="IPR046373">
    <property type="entry name" value="Acyl-CoA_Oxase/DH_mid-dom_sf"/>
</dbReference>
<evidence type="ECO:0000256" key="7">
    <source>
        <dbReference type="RuleBase" id="RU362125"/>
    </source>
</evidence>
<dbReference type="FunFam" id="1.20.140.10:FF:000012">
    <property type="entry name" value="Acyl-CoA dehydrogenase fadE12"/>
    <property type="match status" value="1"/>
</dbReference>
<gene>
    <name evidence="11" type="ORF">CHR55_18965</name>
</gene>
<dbReference type="Pfam" id="PF02770">
    <property type="entry name" value="Acyl-CoA_dh_M"/>
    <property type="match status" value="1"/>
</dbReference>
<dbReference type="Pfam" id="PF00441">
    <property type="entry name" value="Acyl-CoA_dh_1"/>
    <property type="match status" value="1"/>
</dbReference>
<keyword evidence="3 7" id="KW-0285">Flavoprotein</keyword>
<organism evidence="11 12">
    <name type="scientific">Rhodococcus qingshengii</name>
    <dbReference type="NCBI Taxonomy" id="334542"/>
    <lineage>
        <taxon>Bacteria</taxon>
        <taxon>Bacillati</taxon>
        <taxon>Actinomycetota</taxon>
        <taxon>Actinomycetes</taxon>
        <taxon>Mycobacteriales</taxon>
        <taxon>Nocardiaceae</taxon>
        <taxon>Rhodococcus</taxon>
        <taxon>Rhodococcus erythropolis group</taxon>
    </lineage>
</organism>
<accession>A0A2A5J9C3</accession>
<dbReference type="GO" id="GO:0033539">
    <property type="term" value="P:fatty acid beta-oxidation using acyl-CoA dehydrogenase"/>
    <property type="evidence" value="ECO:0007669"/>
    <property type="project" value="TreeGrafter"/>
</dbReference>
<dbReference type="InterPro" id="IPR037069">
    <property type="entry name" value="AcylCoA_DH/ox_N_sf"/>
</dbReference>
<feature type="domain" description="Acyl-CoA oxidase/dehydrogenase middle" evidence="9">
    <location>
        <begin position="137"/>
        <end position="232"/>
    </location>
</feature>
<keyword evidence="5 7" id="KW-0560">Oxidoreductase</keyword>
<dbReference type="InterPro" id="IPR013786">
    <property type="entry name" value="AcylCoA_DH/ox_N"/>
</dbReference>
<dbReference type="CDD" id="cd00567">
    <property type="entry name" value="ACAD"/>
    <property type="match status" value="1"/>
</dbReference>
<dbReference type="InterPro" id="IPR036250">
    <property type="entry name" value="AcylCo_DH-like_C"/>
</dbReference>
<dbReference type="InterPro" id="IPR009075">
    <property type="entry name" value="AcylCo_DH/oxidase_C"/>
</dbReference>